<dbReference type="EMBL" id="VSSQ01036418">
    <property type="protein sequence ID" value="MPM88896.1"/>
    <property type="molecule type" value="Genomic_DNA"/>
</dbReference>
<feature type="domain" description="7TM-DISM receptor extracellular" evidence="2">
    <location>
        <begin position="20"/>
        <end position="130"/>
    </location>
</feature>
<evidence type="ECO:0000259" key="2">
    <source>
        <dbReference type="Pfam" id="PF07695"/>
    </source>
</evidence>
<feature type="transmembrane region" description="Helical" evidence="1">
    <location>
        <begin position="111"/>
        <end position="128"/>
    </location>
</feature>
<dbReference type="AlphaFoldDB" id="A0A645DHV1"/>
<evidence type="ECO:0000256" key="1">
    <source>
        <dbReference type="SAM" id="Phobius"/>
    </source>
</evidence>
<name>A0A645DHV1_9ZZZZ</name>
<dbReference type="InterPro" id="IPR011623">
    <property type="entry name" value="7TMR_DISM_rcpt_extracell_dom1"/>
</dbReference>
<accession>A0A645DHV1</accession>
<feature type="transmembrane region" description="Helical" evidence="1">
    <location>
        <begin position="45"/>
        <end position="69"/>
    </location>
</feature>
<protein>
    <recommendedName>
        <fullName evidence="2">7TM-DISM receptor extracellular domain-containing protein</fullName>
    </recommendedName>
</protein>
<sequence length="144" mass="15642">MSDSGDFSLLVDSIYAPGAPVRVKYGYLAYGATTTLLTAGLPIRIYTAAISLLEAAGIAIVDYSVVVLIKLYMKGERGSALILISVVVILLTGVHDVLYQANVIHHMSGELTSFGVFIFMFTFSYTIAHRLSDAYHSGCWRTRA</sequence>
<dbReference type="Pfam" id="PF07695">
    <property type="entry name" value="7TMR-DISM_7TM"/>
    <property type="match status" value="1"/>
</dbReference>
<keyword evidence="1" id="KW-0812">Transmembrane</keyword>
<comment type="caution">
    <text evidence="3">The sequence shown here is derived from an EMBL/GenBank/DDBJ whole genome shotgun (WGS) entry which is preliminary data.</text>
</comment>
<reference evidence="3" key="1">
    <citation type="submission" date="2019-08" db="EMBL/GenBank/DDBJ databases">
        <authorList>
            <person name="Kucharzyk K."/>
            <person name="Murdoch R.W."/>
            <person name="Higgins S."/>
            <person name="Loffler F."/>
        </authorList>
    </citation>
    <scope>NUCLEOTIDE SEQUENCE</scope>
</reference>
<evidence type="ECO:0000313" key="3">
    <source>
        <dbReference type="EMBL" id="MPM88896.1"/>
    </source>
</evidence>
<proteinExistence type="predicted"/>
<organism evidence="3">
    <name type="scientific">bioreactor metagenome</name>
    <dbReference type="NCBI Taxonomy" id="1076179"/>
    <lineage>
        <taxon>unclassified sequences</taxon>
        <taxon>metagenomes</taxon>
        <taxon>ecological metagenomes</taxon>
    </lineage>
</organism>
<keyword evidence="1" id="KW-1133">Transmembrane helix</keyword>
<feature type="transmembrane region" description="Helical" evidence="1">
    <location>
        <begin position="81"/>
        <end position="99"/>
    </location>
</feature>
<gene>
    <name evidence="3" type="ORF">SDC9_136000</name>
</gene>
<keyword evidence="1" id="KW-0472">Membrane</keyword>